<keyword evidence="5" id="KW-0347">Helicase</keyword>
<dbReference type="PROSITE" id="PS51199">
    <property type="entry name" value="SF4_HELICASE"/>
    <property type="match status" value="1"/>
</dbReference>
<dbReference type="STRING" id="268407.PWYN_00210"/>
<evidence type="ECO:0000256" key="9">
    <source>
        <dbReference type="ARBA" id="ARBA00044969"/>
    </source>
</evidence>
<dbReference type="GO" id="GO:0005829">
    <property type="term" value="C:cytosol"/>
    <property type="evidence" value="ECO:0007669"/>
    <property type="project" value="TreeGrafter"/>
</dbReference>
<dbReference type="GO" id="GO:0016787">
    <property type="term" value="F:hydrolase activity"/>
    <property type="evidence" value="ECO:0007669"/>
    <property type="project" value="UniProtKB-KW"/>
</dbReference>
<reference evidence="12 13" key="1">
    <citation type="submission" date="2014-08" db="EMBL/GenBank/DDBJ databases">
        <authorList>
            <person name="den Bakker H.C."/>
        </authorList>
    </citation>
    <scope>NUCLEOTIDE SEQUENCE [LARGE SCALE GENOMIC DNA]</scope>
    <source>
        <strain evidence="12 13">DSM 18334</strain>
    </source>
</reference>
<dbReference type="Pfam" id="PF00772">
    <property type="entry name" value="DnaB"/>
    <property type="match status" value="1"/>
</dbReference>
<evidence type="ECO:0000256" key="2">
    <source>
        <dbReference type="ARBA" id="ARBA00022705"/>
    </source>
</evidence>
<dbReference type="InterPro" id="IPR007693">
    <property type="entry name" value="DNA_helicase_DnaB-like_N"/>
</dbReference>
<dbReference type="GO" id="GO:0005524">
    <property type="term" value="F:ATP binding"/>
    <property type="evidence" value="ECO:0007669"/>
    <property type="project" value="UniProtKB-KW"/>
</dbReference>
<dbReference type="OrthoDB" id="2664597at2"/>
<gene>
    <name evidence="12" type="ORF">PWYN_00210</name>
</gene>
<evidence type="ECO:0000256" key="8">
    <source>
        <dbReference type="ARBA" id="ARBA00023235"/>
    </source>
</evidence>
<dbReference type="InterPro" id="IPR007694">
    <property type="entry name" value="DNA_helicase_DnaB-like_C"/>
</dbReference>
<reference evidence="12 13" key="2">
    <citation type="submission" date="2014-10" db="EMBL/GenBank/DDBJ databases">
        <title>Comparative genomics of the Paenibacillus odorifer group.</title>
        <authorList>
            <person name="Tsai Y.-C."/>
            <person name="Martin N."/>
            <person name="Korlach J."/>
            <person name="Wiedmann M."/>
        </authorList>
    </citation>
    <scope>NUCLEOTIDE SEQUENCE [LARGE SCALE GENOMIC DNA]</scope>
    <source>
        <strain evidence="12 13">DSM 18334</strain>
    </source>
</reference>
<dbReference type="AlphaFoldDB" id="A0A098MGJ3"/>
<comment type="similarity">
    <text evidence="1">Belongs to the helicase family. DnaB subfamily.</text>
</comment>
<keyword evidence="8" id="KW-0413">Isomerase</keyword>
<evidence type="ECO:0000256" key="3">
    <source>
        <dbReference type="ARBA" id="ARBA00022741"/>
    </source>
</evidence>
<sequence>MSLEAQRAVLGSLLKDHTLMDDCFLNKEDFSEEEYNQKVFNVLSYAHRHFSGEVSNPFDPVFLATKWGAKLAQIGGMAHFMALRDSVPTTDGFGYYQKAVRIERVQRQLVELGLQIATNGGGDLAELRQHIDALTELQKGDDEGGPVHMASILDGHSQTIINRASSSGVTGAKTANDDINQMSGGHQKGDLEILAARPSMGKTQYVLNDMDAVTKDGWAAVIFSLEMKDLKVVERLVSTIGGIKNKRIKSGMMSDNDWDSYSKAVAIIVSRNLYIDDTPGATVEYIRRQVKALRKEFPNLVVYVDYLQFLNTEKKFTKNNEKVGYITKALKGIAREFDVCMVAISAVGRDCEKRPDKRPMMSDLRESGDIESDADIVTFLYRDDYYNADTPKKNIVELIIAKGRDIGTGVFEMVFRRDTGRFINLTKDEKYELDKKVKEHAQQANSRR</sequence>
<keyword evidence="7" id="KW-0238">DNA-binding</keyword>
<dbReference type="GO" id="GO:0006260">
    <property type="term" value="P:DNA replication"/>
    <property type="evidence" value="ECO:0007669"/>
    <property type="project" value="UniProtKB-KW"/>
</dbReference>
<dbReference type="EMBL" id="JQCR01000001">
    <property type="protein sequence ID" value="KGE20662.1"/>
    <property type="molecule type" value="Genomic_DNA"/>
</dbReference>
<evidence type="ECO:0000256" key="10">
    <source>
        <dbReference type="ARBA" id="ARBA00048954"/>
    </source>
</evidence>
<accession>A0A098MGJ3</accession>
<evidence type="ECO:0000256" key="6">
    <source>
        <dbReference type="ARBA" id="ARBA00022840"/>
    </source>
</evidence>
<dbReference type="eggNOG" id="COG0305">
    <property type="taxonomic scope" value="Bacteria"/>
</dbReference>
<keyword evidence="3" id="KW-0547">Nucleotide-binding</keyword>
<name>A0A098MGJ3_9BACL</name>
<dbReference type="Gene3D" id="1.10.860.10">
    <property type="entry name" value="DNAb Helicase, Chain A"/>
    <property type="match status" value="1"/>
</dbReference>
<proteinExistence type="inferred from homology"/>
<evidence type="ECO:0000256" key="5">
    <source>
        <dbReference type="ARBA" id="ARBA00022806"/>
    </source>
</evidence>
<keyword evidence="4" id="KW-0378">Hydrolase</keyword>
<keyword evidence="13" id="KW-1185">Reference proteome</keyword>
<evidence type="ECO:0000259" key="11">
    <source>
        <dbReference type="PROSITE" id="PS51199"/>
    </source>
</evidence>
<dbReference type="GO" id="GO:0043139">
    <property type="term" value="F:5'-3' DNA helicase activity"/>
    <property type="evidence" value="ECO:0007669"/>
    <property type="project" value="UniProtKB-EC"/>
</dbReference>
<keyword evidence="6" id="KW-0067">ATP-binding</keyword>
<dbReference type="Proteomes" id="UP000029734">
    <property type="component" value="Unassembled WGS sequence"/>
</dbReference>
<dbReference type="SUPFAM" id="SSF48024">
    <property type="entry name" value="N-terminal domain of DnaB helicase"/>
    <property type="match status" value="1"/>
</dbReference>
<evidence type="ECO:0000256" key="4">
    <source>
        <dbReference type="ARBA" id="ARBA00022801"/>
    </source>
</evidence>
<organism evidence="12 13">
    <name type="scientific">Paenibacillus wynnii</name>
    <dbReference type="NCBI Taxonomy" id="268407"/>
    <lineage>
        <taxon>Bacteria</taxon>
        <taxon>Bacillati</taxon>
        <taxon>Bacillota</taxon>
        <taxon>Bacilli</taxon>
        <taxon>Bacillales</taxon>
        <taxon>Paenibacillaceae</taxon>
        <taxon>Paenibacillus</taxon>
    </lineage>
</organism>
<feature type="domain" description="SF4 helicase" evidence="11">
    <location>
        <begin position="165"/>
        <end position="429"/>
    </location>
</feature>
<evidence type="ECO:0000313" key="13">
    <source>
        <dbReference type="Proteomes" id="UP000029734"/>
    </source>
</evidence>
<dbReference type="InterPro" id="IPR027417">
    <property type="entry name" value="P-loop_NTPase"/>
</dbReference>
<comment type="catalytic activity">
    <reaction evidence="10">
        <text>ATP + H2O = ADP + phosphate + H(+)</text>
        <dbReference type="Rhea" id="RHEA:13065"/>
        <dbReference type="ChEBI" id="CHEBI:15377"/>
        <dbReference type="ChEBI" id="CHEBI:15378"/>
        <dbReference type="ChEBI" id="CHEBI:30616"/>
        <dbReference type="ChEBI" id="CHEBI:43474"/>
        <dbReference type="ChEBI" id="CHEBI:456216"/>
        <dbReference type="EC" id="5.6.2.3"/>
    </reaction>
</comment>
<dbReference type="Gene3D" id="3.40.50.300">
    <property type="entry name" value="P-loop containing nucleotide triphosphate hydrolases"/>
    <property type="match status" value="1"/>
</dbReference>
<keyword evidence="2" id="KW-0235">DNA replication</keyword>
<comment type="caution">
    <text evidence="12">The sequence shown here is derived from an EMBL/GenBank/DDBJ whole genome shotgun (WGS) entry which is preliminary data.</text>
</comment>
<dbReference type="EC" id="5.6.2.3" evidence="9"/>
<dbReference type="CDD" id="cd00984">
    <property type="entry name" value="DnaB_C"/>
    <property type="match status" value="1"/>
</dbReference>
<dbReference type="GO" id="GO:0003677">
    <property type="term" value="F:DNA binding"/>
    <property type="evidence" value="ECO:0007669"/>
    <property type="project" value="UniProtKB-KW"/>
</dbReference>
<dbReference type="Pfam" id="PF03796">
    <property type="entry name" value="DnaB_C"/>
    <property type="match status" value="1"/>
</dbReference>
<evidence type="ECO:0000256" key="1">
    <source>
        <dbReference type="ARBA" id="ARBA00008428"/>
    </source>
</evidence>
<dbReference type="RefSeq" id="WP_036647248.1">
    <property type="nucleotide sequence ID" value="NZ_JQCR01000001.1"/>
</dbReference>
<protein>
    <recommendedName>
        <fullName evidence="9">DNA 5'-3' helicase</fullName>
        <ecNumber evidence="9">5.6.2.3</ecNumber>
    </recommendedName>
</protein>
<dbReference type="PANTHER" id="PTHR30153">
    <property type="entry name" value="REPLICATIVE DNA HELICASE DNAB"/>
    <property type="match status" value="1"/>
</dbReference>
<dbReference type="InterPro" id="IPR016136">
    <property type="entry name" value="DNA_helicase_N/primase_C"/>
</dbReference>
<dbReference type="SUPFAM" id="SSF52540">
    <property type="entry name" value="P-loop containing nucleoside triphosphate hydrolases"/>
    <property type="match status" value="1"/>
</dbReference>
<evidence type="ECO:0000313" key="12">
    <source>
        <dbReference type="EMBL" id="KGE20662.1"/>
    </source>
</evidence>
<evidence type="ECO:0000256" key="7">
    <source>
        <dbReference type="ARBA" id="ARBA00023125"/>
    </source>
</evidence>
<dbReference type="InterPro" id="IPR036185">
    <property type="entry name" value="DNA_heli_DnaB-like_N_sf"/>
</dbReference>
<dbReference type="PANTHER" id="PTHR30153:SF2">
    <property type="entry name" value="REPLICATIVE DNA HELICASE"/>
    <property type="match status" value="1"/>
</dbReference>